<dbReference type="RefSeq" id="WP_057862459.1">
    <property type="nucleotide sequence ID" value="NZ_LLYB01000125.1"/>
</dbReference>
<dbReference type="SUPFAM" id="SSF54909">
    <property type="entry name" value="Dimeric alpha+beta barrel"/>
    <property type="match status" value="1"/>
</dbReference>
<dbReference type="OrthoDB" id="9806380at2"/>
<dbReference type="InterPro" id="IPR011008">
    <property type="entry name" value="Dimeric_a/b-barrel"/>
</dbReference>
<organism evidence="2 3">
    <name type="scientific">Bradyrhizobium lablabi</name>
    <dbReference type="NCBI Taxonomy" id="722472"/>
    <lineage>
        <taxon>Bacteria</taxon>
        <taxon>Pseudomonadati</taxon>
        <taxon>Pseudomonadota</taxon>
        <taxon>Alphaproteobacteria</taxon>
        <taxon>Hyphomicrobiales</taxon>
        <taxon>Nitrobacteraceae</taxon>
        <taxon>Bradyrhizobium</taxon>
    </lineage>
</organism>
<dbReference type="PANTHER" id="PTHR41521">
    <property type="match status" value="1"/>
</dbReference>
<name>A0A0R3M929_9BRAD</name>
<sequence length="97" mass="10602">MKAFVVAAETVKDDAVFAAYRKEVPATLAAFGGRFVARGGGLTILEGEWPHSRLVIIEFPSRAAAEGWYNSDEYRKIIGLRHDSSIGNLIIVDGHID</sequence>
<evidence type="ECO:0000259" key="1">
    <source>
        <dbReference type="Pfam" id="PF07045"/>
    </source>
</evidence>
<dbReference type="PANTHER" id="PTHR41521:SF4">
    <property type="entry name" value="BLR0684 PROTEIN"/>
    <property type="match status" value="1"/>
</dbReference>
<dbReference type="InterPro" id="IPR010753">
    <property type="entry name" value="DUF1330"/>
</dbReference>
<feature type="domain" description="DUF1330" evidence="1">
    <location>
        <begin position="2"/>
        <end position="94"/>
    </location>
</feature>
<proteinExistence type="predicted"/>
<gene>
    <name evidence="2" type="ORF">CQ14_13855</name>
</gene>
<dbReference type="Pfam" id="PF07045">
    <property type="entry name" value="DUF1330"/>
    <property type="match status" value="1"/>
</dbReference>
<evidence type="ECO:0000313" key="3">
    <source>
        <dbReference type="Proteomes" id="UP000051660"/>
    </source>
</evidence>
<dbReference type="Gene3D" id="3.30.70.100">
    <property type="match status" value="1"/>
</dbReference>
<dbReference type="EMBL" id="LLYB01000125">
    <property type="protein sequence ID" value="KRR16690.1"/>
    <property type="molecule type" value="Genomic_DNA"/>
</dbReference>
<dbReference type="AlphaFoldDB" id="A0A0R3M929"/>
<accession>A0A0R3M929</accession>
<dbReference type="Proteomes" id="UP000051660">
    <property type="component" value="Unassembled WGS sequence"/>
</dbReference>
<comment type="caution">
    <text evidence="2">The sequence shown here is derived from an EMBL/GenBank/DDBJ whole genome shotgun (WGS) entry which is preliminary data.</text>
</comment>
<evidence type="ECO:0000313" key="2">
    <source>
        <dbReference type="EMBL" id="KRR16690.1"/>
    </source>
</evidence>
<protein>
    <recommendedName>
        <fullName evidence="1">DUF1330 domain-containing protein</fullName>
    </recommendedName>
</protein>
<reference evidence="2 3" key="1">
    <citation type="submission" date="2014-03" db="EMBL/GenBank/DDBJ databases">
        <title>Bradyrhizobium valentinum sp. nov., isolated from effective nodules of Lupinus mariae-josephae, a lupine endemic of basic-lime soils in Eastern Spain.</title>
        <authorList>
            <person name="Duran D."/>
            <person name="Rey L."/>
            <person name="Navarro A."/>
            <person name="Busquets A."/>
            <person name="Imperial J."/>
            <person name="Ruiz-Argueso T."/>
        </authorList>
    </citation>
    <scope>NUCLEOTIDE SEQUENCE [LARGE SCALE GENOMIC DNA]</scope>
    <source>
        <strain evidence="2 3">CCBAU 23086</strain>
    </source>
</reference>